<dbReference type="EMBL" id="JACVVK020000160">
    <property type="protein sequence ID" value="KAK7487727.1"/>
    <property type="molecule type" value="Genomic_DNA"/>
</dbReference>
<dbReference type="PIRSF" id="PIRSF037226">
    <property type="entry name" value="Amidohydrolase_ACY1L2_prd"/>
    <property type="match status" value="1"/>
</dbReference>
<dbReference type="InterPro" id="IPR011650">
    <property type="entry name" value="Peptidase_M20_dimer"/>
</dbReference>
<feature type="domain" description="Peptidase M20 dimerisation" evidence="2">
    <location>
        <begin position="182"/>
        <end position="269"/>
    </location>
</feature>
<name>A0ABD0KKU3_9CAEN</name>
<reference evidence="3 4" key="1">
    <citation type="journal article" date="2023" name="Sci. Data">
        <title>Genome assembly of the Korean intertidal mud-creeper Batillaria attramentaria.</title>
        <authorList>
            <person name="Patra A.K."/>
            <person name="Ho P.T."/>
            <person name="Jun S."/>
            <person name="Lee S.J."/>
            <person name="Kim Y."/>
            <person name="Won Y.J."/>
        </authorList>
    </citation>
    <scope>NUCLEOTIDE SEQUENCE [LARGE SCALE GENOMIC DNA]</scope>
    <source>
        <strain evidence="3">Wonlab-2016</strain>
    </source>
</reference>
<dbReference type="InterPro" id="IPR036264">
    <property type="entry name" value="Bact_exopeptidase_dim_dom"/>
</dbReference>
<dbReference type="Gene3D" id="3.30.70.360">
    <property type="match status" value="1"/>
</dbReference>
<sequence>MAADKLKKLACDAIDSQAPQLKLLSRDIWDHPELCFEEHYAHKRLTDFLEERGFGVERGYVVPTAFRAKPKGLQKGGGEKGANVAVLCEYDALPSIGHACGHNLIATVGIATSLGIQAALGSPDYKGNGELTVLGTPAEEGGGGKIDLIQAGAFQDVDFAMMAHPSQLNLPKPIYLALNEINIVYRGQEAHAASHPWSGVNALDAAVLCYTNISHLRQQMRPTWRAHGVISNGGVKPNIIPAVSELVYYLRAPTPPELAMLNAKVIGCIEGAAKATGCQVEYKFDPKPYSSLMSNDIMASLYAENAEKVGVKIERDPENLRKAGGSTDMGNVAHEVPSIHPKFHIGTMASQHTPEFATQARTSEAEDYSLAVAKGLAMTAIDLLTTPQLLQQAKKQFVADLEAESLLV</sequence>
<evidence type="ECO:0000256" key="1">
    <source>
        <dbReference type="PIRNR" id="PIRNR037226"/>
    </source>
</evidence>
<comment type="caution">
    <text evidence="3">The sequence shown here is derived from an EMBL/GenBank/DDBJ whole genome shotgun (WGS) entry which is preliminary data.</text>
</comment>
<accession>A0ABD0KKU3</accession>
<dbReference type="Proteomes" id="UP001519460">
    <property type="component" value="Unassembled WGS sequence"/>
</dbReference>
<dbReference type="Pfam" id="PF01546">
    <property type="entry name" value="Peptidase_M20"/>
    <property type="match status" value="1"/>
</dbReference>
<protein>
    <recommendedName>
        <fullName evidence="1">Peptidase M20 domain-containing protein 2</fullName>
    </recommendedName>
</protein>
<gene>
    <name evidence="3" type="ORF">BaRGS_00020994</name>
</gene>
<dbReference type="InterPro" id="IPR052030">
    <property type="entry name" value="Peptidase_M20/M20A_hydrolases"/>
</dbReference>
<dbReference type="FunFam" id="3.30.70.360:FF:000004">
    <property type="entry name" value="Peptidase M20 domain-containing protein 2"/>
    <property type="match status" value="1"/>
</dbReference>
<comment type="similarity">
    <text evidence="1">Belongs to the peptidase M20A family.</text>
</comment>
<dbReference type="SUPFAM" id="SSF55031">
    <property type="entry name" value="Bacterial exopeptidase dimerisation domain"/>
    <property type="match status" value="1"/>
</dbReference>
<evidence type="ECO:0000313" key="3">
    <source>
        <dbReference type="EMBL" id="KAK7487727.1"/>
    </source>
</evidence>
<organism evidence="3 4">
    <name type="scientific">Batillaria attramentaria</name>
    <dbReference type="NCBI Taxonomy" id="370345"/>
    <lineage>
        <taxon>Eukaryota</taxon>
        <taxon>Metazoa</taxon>
        <taxon>Spiralia</taxon>
        <taxon>Lophotrochozoa</taxon>
        <taxon>Mollusca</taxon>
        <taxon>Gastropoda</taxon>
        <taxon>Caenogastropoda</taxon>
        <taxon>Sorbeoconcha</taxon>
        <taxon>Cerithioidea</taxon>
        <taxon>Batillariidae</taxon>
        <taxon>Batillaria</taxon>
    </lineage>
</organism>
<dbReference type="Pfam" id="PF07687">
    <property type="entry name" value="M20_dimer"/>
    <property type="match status" value="1"/>
</dbReference>
<dbReference type="GO" id="GO:0016787">
    <property type="term" value="F:hydrolase activity"/>
    <property type="evidence" value="ECO:0007669"/>
    <property type="project" value="UniProtKB-ARBA"/>
</dbReference>
<keyword evidence="4" id="KW-1185">Reference proteome</keyword>
<dbReference type="AlphaFoldDB" id="A0ABD0KKU3"/>
<proteinExistence type="inferred from homology"/>
<evidence type="ECO:0000313" key="4">
    <source>
        <dbReference type="Proteomes" id="UP001519460"/>
    </source>
</evidence>
<dbReference type="CDD" id="cd05672">
    <property type="entry name" value="M20_ACY1L2-like"/>
    <property type="match status" value="1"/>
</dbReference>
<dbReference type="PANTHER" id="PTHR30575:SF0">
    <property type="entry name" value="XAA-ARG DIPEPTIDASE"/>
    <property type="match status" value="1"/>
</dbReference>
<dbReference type="SUPFAM" id="SSF53187">
    <property type="entry name" value="Zn-dependent exopeptidases"/>
    <property type="match status" value="1"/>
</dbReference>
<dbReference type="InterPro" id="IPR002933">
    <property type="entry name" value="Peptidase_M20"/>
</dbReference>
<dbReference type="PANTHER" id="PTHR30575">
    <property type="entry name" value="PEPTIDASE M20"/>
    <property type="match status" value="1"/>
</dbReference>
<evidence type="ECO:0000259" key="2">
    <source>
        <dbReference type="Pfam" id="PF07687"/>
    </source>
</evidence>
<dbReference type="InterPro" id="IPR017439">
    <property type="entry name" value="Amidohydrolase"/>
</dbReference>
<dbReference type="NCBIfam" id="TIGR01891">
    <property type="entry name" value="amidohydrolases"/>
    <property type="match status" value="1"/>
</dbReference>
<dbReference type="InterPro" id="IPR017144">
    <property type="entry name" value="Xaa-Arg_dipeptidase"/>
</dbReference>
<dbReference type="Gene3D" id="3.40.630.10">
    <property type="entry name" value="Zn peptidases"/>
    <property type="match status" value="1"/>
</dbReference>